<gene>
    <name evidence="2" type="ORF">CPB84DRAFT_1837475</name>
</gene>
<sequence length="822" mass="93099">MLSSESSPSKSDKKSSSGLSKSATKFTRNAREPPGPRNDSESDDEEQDLRARTEAMNYHEPNIESDSDSEDWETLPTPSRIEMVRLAQSFIELIKNATLDNGKMDPAATERLRNPSTEPIDLSDPDLRFSLDLYLACMNASEATYNDVRQAILRRFPDSDVLSYHLAKKQVADITGVVSVLDDMCINSCHAFTGPFENLEACTVCSEPRYTFVKSGRSRKKVSRKQMCSFPLGPQLQALRRSVQGADDMSYRAHKTIQVLEDFRNLLDGRDAVYDDIFCGEDLRELSDALSLTDDDTTVILSLDGAQLYQNKKSDTWIAIWIVTEYNPKTRYRSKHIFPGMVVPGPNKCKIMDSCLYRSLHHLSAIQKEDGDAVVSSRTVLLFATSDAPGLVEVDGRVGHHGTHGCRKGCPMKGRHKPSSGHYYAAHLKPNYCDIEDYFAFQLSPEEYNTKLTLLTGISKPSILSGLHHSYMLSIPRCFTNDTMHLFSLNIGELLIPVWRGIFKCESTDDRATWDWATLVGPTWQAHGKLVAAATKFFPSFFHRPPRNPAEKISSGYKVTEFYLYLFGQQVQEAHSCLVQFVEEYEHLYYQRRMDRLHFTRPCIHTLLHTGPEANVLKAVCPELDNDLPHLPRYAQDLGSGYVLLRPREKLASDFSEAELEVIKHVCNKERRQKWGRLQLPNGQIARSLFSEKKRVSEDTRISRNVKLETKVILNDEVQFAEVQYFFLDRDSDEPGEQIAYAILSMYGLPNNEMLVESSYTLHACEYTGQNNLQCLPITTINSVVSMQPLPCLPGDPENLWFVIEKSGLNDIQMIPYGGDVD</sequence>
<feature type="compositionally biased region" description="Acidic residues" evidence="1">
    <location>
        <begin position="63"/>
        <end position="73"/>
    </location>
</feature>
<evidence type="ECO:0000313" key="3">
    <source>
        <dbReference type="Proteomes" id="UP000724874"/>
    </source>
</evidence>
<proteinExistence type="predicted"/>
<dbReference type="EMBL" id="JADNYJ010000076">
    <property type="protein sequence ID" value="KAF8890250.1"/>
    <property type="molecule type" value="Genomic_DNA"/>
</dbReference>
<comment type="caution">
    <text evidence="2">The sequence shown here is derived from an EMBL/GenBank/DDBJ whole genome shotgun (WGS) entry which is preliminary data.</text>
</comment>
<feature type="compositionally biased region" description="Low complexity" evidence="1">
    <location>
        <begin position="16"/>
        <end position="25"/>
    </location>
</feature>
<dbReference type="AlphaFoldDB" id="A0A9P5NL50"/>
<accession>A0A9P5NL50</accession>
<dbReference type="OrthoDB" id="2669721at2759"/>
<name>A0A9P5NL50_GYMJU</name>
<feature type="region of interest" description="Disordered" evidence="1">
    <location>
        <begin position="1"/>
        <end position="74"/>
    </location>
</feature>
<evidence type="ECO:0000256" key="1">
    <source>
        <dbReference type="SAM" id="MobiDB-lite"/>
    </source>
</evidence>
<protein>
    <submittedName>
        <fullName evidence="2">Uncharacterized protein</fullName>
    </submittedName>
</protein>
<organism evidence="2 3">
    <name type="scientific">Gymnopilus junonius</name>
    <name type="common">Spectacular rustgill mushroom</name>
    <name type="synonym">Gymnopilus spectabilis subsp. junonius</name>
    <dbReference type="NCBI Taxonomy" id="109634"/>
    <lineage>
        <taxon>Eukaryota</taxon>
        <taxon>Fungi</taxon>
        <taxon>Dikarya</taxon>
        <taxon>Basidiomycota</taxon>
        <taxon>Agaricomycotina</taxon>
        <taxon>Agaricomycetes</taxon>
        <taxon>Agaricomycetidae</taxon>
        <taxon>Agaricales</taxon>
        <taxon>Agaricineae</taxon>
        <taxon>Hymenogastraceae</taxon>
        <taxon>Gymnopilus</taxon>
    </lineage>
</organism>
<dbReference type="Proteomes" id="UP000724874">
    <property type="component" value="Unassembled WGS sequence"/>
</dbReference>
<evidence type="ECO:0000313" key="2">
    <source>
        <dbReference type="EMBL" id="KAF8890250.1"/>
    </source>
</evidence>
<keyword evidence="3" id="KW-1185">Reference proteome</keyword>
<reference evidence="2" key="1">
    <citation type="submission" date="2020-11" db="EMBL/GenBank/DDBJ databases">
        <authorList>
            <consortium name="DOE Joint Genome Institute"/>
            <person name="Ahrendt S."/>
            <person name="Riley R."/>
            <person name="Andreopoulos W."/>
            <person name="LaButti K."/>
            <person name="Pangilinan J."/>
            <person name="Ruiz-duenas F.J."/>
            <person name="Barrasa J.M."/>
            <person name="Sanchez-Garcia M."/>
            <person name="Camarero S."/>
            <person name="Miyauchi S."/>
            <person name="Serrano A."/>
            <person name="Linde D."/>
            <person name="Babiker R."/>
            <person name="Drula E."/>
            <person name="Ayuso-Fernandez I."/>
            <person name="Pacheco R."/>
            <person name="Padilla G."/>
            <person name="Ferreira P."/>
            <person name="Barriuso J."/>
            <person name="Kellner H."/>
            <person name="Castanera R."/>
            <person name="Alfaro M."/>
            <person name="Ramirez L."/>
            <person name="Pisabarro A.G."/>
            <person name="Kuo A."/>
            <person name="Tritt A."/>
            <person name="Lipzen A."/>
            <person name="He G."/>
            <person name="Yan M."/>
            <person name="Ng V."/>
            <person name="Cullen D."/>
            <person name="Martin F."/>
            <person name="Rosso M.-N."/>
            <person name="Henrissat B."/>
            <person name="Hibbett D."/>
            <person name="Martinez A.T."/>
            <person name="Grigoriev I.V."/>
        </authorList>
    </citation>
    <scope>NUCLEOTIDE SEQUENCE</scope>
    <source>
        <strain evidence="2">AH 44721</strain>
    </source>
</reference>